<evidence type="ECO:0000256" key="5">
    <source>
        <dbReference type="ARBA" id="ARBA00022915"/>
    </source>
</evidence>
<dbReference type="InterPro" id="IPR022663">
    <property type="entry name" value="DapB_C"/>
</dbReference>
<proteinExistence type="inferred from homology"/>
<keyword evidence="4 13" id="KW-0521">NADP</keyword>
<dbReference type="GO" id="GO:0051287">
    <property type="term" value="F:NAD binding"/>
    <property type="evidence" value="ECO:0007669"/>
    <property type="project" value="UniProtKB-UniRule"/>
</dbReference>
<dbReference type="EC" id="1.17.1.8" evidence="10 13"/>
<evidence type="ECO:0000256" key="2">
    <source>
        <dbReference type="ARBA" id="ARBA00022490"/>
    </source>
</evidence>
<evidence type="ECO:0000256" key="11">
    <source>
        <dbReference type="ARBA" id="ARBA00049080"/>
    </source>
</evidence>
<dbReference type="GO" id="GO:0009089">
    <property type="term" value="P:lysine biosynthetic process via diaminopimelate"/>
    <property type="evidence" value="ECO:0007669"/>
    <property type="project" value="UniProtKB-UniRule"/>
</dbReference>
<dbReference type="Proteomes" id="UP000053577">
    <property type="component" value="Unassembled WGS sequence"/>
</dbReference>
<evidence type="ECO:0000256" key="7">
    <source>
        <dbReference type="ARBA" id="ARBA00023027"/>
    </source>
</evidence>
<evidence type="ECO:0000256" key="4">
    <source>
        <dbReference type="ARBA" id="ARBA00022857"/>
    </source>
</evidence>
<dbReference type="OrthoDB" id="9790352at2"/>
<feature type="domain" description="Dihydrodipicolinate reductase C-terminal" evidence="15">
    <location>
        <begin position="129"/>
        <end position="261"/>
    </location>
</feature>
<dbReference type="PIRSF" id="PIRSF000161">
    <property type="entry name" value="DHPR"/>
    <property type="match status" value="1"/>
</dbReference>
<feature type="binding site" evidence="13">
    <location>
        <begin position="163"/>
        <end position="164"/>
    </location>
    <ligand>
        <name>(S)-2,3,4,5-tetrahydrodipicolinate</name>
        <dbReference type="ChEBI" id="CHEBI:16845"/>
    </ligand>
</feature>
<feature type="active site" description="Proton donor" evidence="13">
    <location>
        <position position="157"/>
    </location>
</feature>
<dbReference type="EMBL" id="AP017649">
    <property type="protein sequence ID" value="BAZ97428.1"/>
    <property type="molecule type" value="Genomic_DNA"/>
</dbReference>
<comment type="subcellular location">
    <subcellularLocation>
        <location evidence="13">Cytoplasm</location>
    </subcellularLocation>
</comment>
<dbReference type="Pfam" id="PF01113">
    <property type="entry name" value="DapB_N"/>
    <property type="match status" value="1"/>
</dbReference>
<dbReference type="SUPFAM" id="SSF51735">
    <property type="entry name" value="NAD(P)-binding Rossmann-fold domains"/>
    <property type="match status" value="1"/>
</dbReference>
<keyword evidence="2 13" id="KW-0963">Cytoplasm</keyword>
<dbReference type="Gene3D" id="3.40.50.720">
    <property type="entry name" value="NAD(P)-binding Rossmann-like Domain"/>
    <property type="match status" value="1"/>
</dbReference>
<evidence type="ECO:0000256" key="1">
    <source>
        <dbReference type="ARBA" id="ARBA00006642"/>
    </source>
</evidence>
<evidence type="ECO:0000256" key="3">
    <source>
        <dbReference type="ARBA" id="ARBA00022605"/>
    </source>
</evidence>
<dbReference type="GO" id="GO:0019877">
    <property type="term" value="P:diaminopimelate biosynthetic process"/>
    <property type="evidence" value="ECO:0007669"/>
    <property type="project" value="UniProtKB-UniRule"/>
</dbReference>
<dbReference type="UniPathway" id="UPA00034">
    <property type="reaction ID" value="UER00018"/>
</dbReference>
<dbReference type="HAMAP" id="MF_00102">
    <property type="entry name" value="DapB"/>
    <property type="match status" value="1"/>
</dbReference>
<evidence type="ECO:0000313" key="18">
    <source>
        <dbReference type="Proteomes" id="UP000053577"/>
    </source>
</evidence>
<sequence length="263" mass="27973">MTPIKVVVHGASGKMGQEVLKTLCQENNLLPVGAVDIRAKSPTLPLPDGSGSIPYSADLSSVLSQTKPDVMVDFTIAKASMPAIRIAAAHKVNLVIGTTGFSPEEISEIEQLAKTNDIGIIVAPNFALGAIIMVHLAQEASRFLASAEVIELHHDKKLDSPSGTALATAAAMLKTRGEAFNKPAKENMSDARGQEHDGIRVHSVRLPGLLAHQEVIFGAAGQSLTIRHDAFSRECYMPGVVLAIKEIVQTKGFVFGLDKLLKL</sequence>
<evidence type="ECO:0000313" key="17">
    <source>
        <dbReference type="EMBL" id="KSV16091.1"/>
    </source>
</evidence>
<evidence type="ECO:0000256" key="6">
    <source>
        <dbReference type="ARBA" id="ARBA00023002"/>
    </source>
</evidence>
<gene>
    <name evidence="13" type="primary">dapB</name>
    <name evidence="17" type="ORF">DA01_08380</name>
    <name evidence="16" type="ORF">DEHALATV1_0800</name>
</gene>
<evidence type="ECO:0000256" key="8">
    <source>
        <dbReference type="ARBA" id="ARBA00023154"/>
    </source>
</evidence>
<feature type="binding site" evidence="13">
    <location>
        <begin position="123"/>
        <end position="126"/>
    </location>
    <ligand>
        <name>NAD(+)</name>
        <dbReference type="ChEBI" id="CHEBI:57540"/>
    </ligand>
</feature>
<keyword evidence="5 13" id="KW-0220">Diaminopimelate biosynthesis</keyword>
<accession>A0A0V8LX26</accession>
<dbReference type="NCBIfam" id="TIGR00036">
    <property type="entry name" value="dapB"/>
    <property type="match status" value="1"/>
</dbReference>
<dbReference type="PATRIC" id="fig|61435.5.peg.1647"/>
<dbReference type="EMBL" id="JGYD01000029">
    <property type="protein sequence ID" value="KSV16091.1"/>
    <property type="molecule type" value="Genomic_DNA"/>
</dbReference>
<dbReference type="PANTHER" id="PTHR20836:SF0">
    <property type="entry name" value="4-HYDROXY-TETRAHYDRODIPICOLINATE REDUCTASE 1, CHLOROPLASTIC-RELATED"/>
    <property type="match status" value="1"/>
</dbReference>
<dbReference type="GO" id="GO:0050661">
    <property type="term" value="F:NADP binding"/>
    <property type="evidence" value="ECO:0007669"/>
    <property type="project" value="UniProtKB-UniRule"/>
</dbReference>
<dbReference type="PROSITE" id="PS01298">
    <property type="entry name" value="DAPB"/>
    <property type="match status" value="1"/>
</dbReference>
<evidence type="ECO:0000313" key="19">
    <source>
        <dbReference type="Proteomes" id="UP000218257"/>
    </source>
</evidence>
<comment type="catalytic activity">
    <reaction evidence="12 13">
        <text>(S)-2,3,4,5-tetrahydrodipicolinate + NAD(+) + H2O = (2S,4S)-4-hydroxy-2,3,4,5-tetrahydrodipicolinate + NADH + H(+)</text>
        <dbReference type="Rhea" id="RHEA:35323"/>
        <dbReference type="ChEBI" id="CHEBI:15377"/>
        <dbReference type="ChEBI" id="CHEBI:15378"/>
        <dbReference type="ChEBI" id="CHEBI:16845"/>
        <dbReference type="ChEBI" id="CHEBI:57540"/>
        <dbReference type="ChEBI" id="CHEBI:57945"/>
        <dbReference type="ChEBI" id="CHEBI:67139"/>
        <dbReference type="EC" id="1.17.1.8"/>
    </reaction>
</comment>
<dbReference type="InterPro" id="IPR023940">
    <property type="entry name" value="DHDPR_bac"/>
</dbReference>
<dbReference type="GO" id="GO:0016726">
    <property type="term" value="F:oxidoreductase activity, acting on CH or CH2 groups, NAD or NADP as acceptor"/>
    <property type="evidence" value="ECO:0007669"/>
    <property type="project" value="UniProtKB-UniRule"/>
</dbReference>
<evidence type="ECO:0000313" key="16">
    <source>
        <dbReference type="EMBL" id="BAZ97428.1"/>
    </source>
</evidence>
<feature type="binding site" evidence="13">
    <location>
        <position position="38"/>
    </location>
    <ligand>
        <name>NADP(+)</name>
        <dbReference type="ChEBI" id="CHEBI:58349"/>
    </ligand>
</feature>
<comment type="subunit">
    <text evidence="13">Homotetramer.</text>
</comment>
<dbReference type="PANTHER" id="PTHR20836">
    <property type="entry name" value="DIHYDRODIPICOLINATE REDUCTASE"/>
    <property type="match status" value="1"/>
</dbReference>
<protein>
    <recommendedName>
        <fullName evidence="10 13">4-hydroxy-tetrahydrodipicolinate reductase</fullName>
        <shortName evidence="13">HTPA reductase</shortName>
        <ecNumber evidence="10 13">1.17.1.8</ecNumber>
    </recommendedName>
</protein>
<dbReference type="eggNOG" id="COG0289">
    <property type="taxonomic scope" value="Bacteria"/>
</dbReference>
<dbReference type="GO" id="GO:0005829">
    <property type="term" value="C:cytosol"/>
    <property type="evidence" value="ECO:0007669"/>
    <property type="project" value="TreeGrafter"/>
</dbReference>
<evidence type="ECO:0000259" key="15">
    <source>
        <dbReference type="Pfam" id="PF05173"/>
    </source>
</evidence>
<reference evidence="16 19" key="2">
    <citation type="journal article" date="2017" name="Sci. Rep.">
        <title>Isolation and genomic characterization of a Dehalococcoides strain suggests genomic rearrangement during culture.</title>
        <authorList>
            <person name="Yohda M."/>
            <person name="Ikegami K."/>
            <person name="Aita Y."/>
            <person name="Kitajima M."/>
            <person name="Takechi A."/>
            <person name="Iwamoto M."/>
            <person name="Fukuda T."/>
            <person name="Tamura N."/>
            <person name="Shibasaki J."/>
            <person name="Koike S."/>
            <person name="Komatsu D."/>
            <person name="Miyagi S."/>
            <person name="Nishimura M."/>
            <person name="Uchino Y."/>
            <person name="Shiroma A."/>
            <person name="Shimoji M."/>
            <person name="Tamotsu H."/>
            <person name="Ashimine N."/>
            <person name="Shinzato M."/>
            <person name="Ohki S."/>
            <person name="Nakano K."/>
            <person name="Teruya K."/>
            <person name="Satou K."/>
            <person name="Hirano T."/>
            <person name="Yagi O."/>
        </authorList>
    </citation>
    <scope>NUCLEOTIDE SEQUENCE [LARGE SCALE GENOMIC DNA]</scope>
    <source>
        <strain evidence="16 19">UCH-ATV1</strain>
    </source>
</reference>
<evidence type="ECO:0000256" key="12">
    <source>
        <dbReference type="ARBA" id="ARBA00049396"/>
    </source>
</evidence>
<evidence type="ECO:0000256" key="13">
    <source>
        <dbReference type="HAMAP-Rule" id="MF_00102"/>
    </source>
</evidence>
<dbReference type="Proteomes" id="UP000218257">
    <property type="component" value="Chromosome"/>
</dbReference>
<dbReference type="CDD" id="cd02274">
    <property type="entry name" value="DHDPR_N"/>
    <property type="match status" value="1"/>
</dbReference>
<organism evidence="17 18">
    <name type="scientific">Dehalococcoides mccartyi</name>
    <dbReference type="NCBI Taxonomy" id="61435"/>
    <lineage>
        <taxon>Bacteria</taxon>
        <taxon>Bacillati</taxon>
        <taxon>Chloroflexota</taxon>
        <taxon>Dehalococcoidia</taxon>
        <taxon>Dehalococcoidales</taxon>
        <taxon>Dehalococcoidaceae</taxon>
        <taxon>Dehalococcoides</taxon>
    </lineage>
</organism>
<feature type="domain" description="Dihydrodipicolinate reductase N-terminal" evidence="14">
    <location>
        <begin position="4"/>
        <end position="126"/>
    </location>
</feature>
<dbReference type="Gene3D" id="3.30.360.10">
    <property type="entry name" value="Dihydrodipicolinate Reductase, domain 2"/>
    <property type="match status" value="1"/>
</dbReference>
<comment type="catalytic activity">
    <reaction evidence="11 13">
        <text>(S)-2,3,4,5-tetrahydrodipicolinate + NADP(+) + H2O = (2S,4S)-4-hydroxy-2,3,4,5-tetrahydrodipicolinate + NADPH + H(+)</text>
        <dbReference type="Rhea" id="RHEA:35331"/>
        <dbReference type="ChEBI" id="CHEBI:15377"/>
        <dbReference type="ChEBI" id="CHEBI:15378"/>
        <dbReference type="ChEBI" id="CHEBI:16845"/>
        <dbReference type="ChEBI" id="CHEBI:57783"/>
        <dbReference type="ChEBI" id="CHEBI:58349"/>
        <dbReference type="ChEBI" id="CHEBI:67139"/>
        <dbReference type="EC" id="1.17.1.8"/>
    </reaction>
</comment>
<keyword evidence="3 13" id="KW-0028">Amino-acid biosynthesis</keyword>
<keyword evidence="7 13" id="KW-0520">NAD</keyword>
<dbReference type="SUPFAM" id="SSF55347">
    <property type="entry name" value="Glyceraldehyde-3-phosphate dehydrogenase-like, C-terminal domain"/>
    <property type="match status" value="1"/>
</dbReference>
<feature type="binding site" evidence="13">
    <location>
        <position position="154"/>
    </location>
    <ligand>
        <name>(S)-2,3,4,5-tetrahydrodipicolinate</name>
        <dbReference type="ChEBI" id="CHEBI:16845"/>
    </ligand>
</feature>
<evidence type="ECO:0000256" key="9">
    <source>
        <dbReference type="ARBA" id="ARBA00037922"/>
    </source>
</evidence>
<dbReference type="FunFam" id="3.30.360.10:FF:000009">
    <property type="entry name" value="4-hydroxy-tetrahydrodipicolinate reductase"/>
    <property type="match status" value="1"/>
</dbReference>
<reference evidence="17 18" key="1">
    <citation type="journal article" date="2015" name="Sci. Rep.">
        <title>A comparative genomics and reductive dehalogenase gene transcription study of two chloroethene-respiring bacteria, Dehalococcoides mccartyi strains MB and 11a.</title>
        <authorList>
            <person name="Low A."/>
            <person name="Shen Z."/>
            <person name="Cheng D."/>
            <person name="Rogers M.J."/>
            <person name="Lee P.K."/>
            <person name="He J."/>
        </authorList>
    </citation>
    <scope>NUCLEOTIDE SEQUENCE [LARGE SCALE GENOMIC DNA]</scope>
    <source>
        <strain evidence="17 18">MB</strain>
    </source>
</reference>
<dbReference type="AlphaFoldDB" id="A0A0V8LX26"/>
<dbReference type="RefSeq" id="WP_058292974.1">
    <property type="nucleotide sequence ID" value="NZ_AP017649.1"/>
</dbReference>
<keyword evidence="6 13" id="KW-0560">Oxidoreductase</keyword>
<comment type="function">
    <text evidence="13">Catalyzes the conversion of 4-hydroxy-tetrahydrodipicolinate (HTPA) to tetrahydrodipicolinate.</text>
</comment>
<name>A0A0V8LX26_9CHLR</name>
<dbReference type="Pfam" id="PF05173">
    <property type="entry name" value="DapB_C"/>
    <property type="match status" value="1"/>
</dbReference>
<comment type="similarity">
    <text evidence="1 13">Belongs to the DapB family.</text>
</comment>
<dbReference type="InterPro" id="IPR022664">
    <property type="entry name" value="DapB_N_CS"/>
</dbReference>
<comment type="pathway">
    <text evidence="9 13">Amino-acid biosynthesis; L-lysine biosynthesis via DAP pathway; (S)-tetrahydrodipicolinate from L-aspartate: step 4/4.</text>
</comment>
<dbReference type="InterPro" id="IPR000846">
    <property type="entry name" value="DapB_N"/>
</dbReference>
<evidence type="ECO:0000259" key="14">
    <source>
        <dbReference type="Pfam" id="PF01113"/>
    </source>
</evidence>
<keyword evidence="8 13" id="KW-0457">Lysine biosynthesis</keyword>
<feature type="active site" description="Proton donor/acceptor" evidence="13">
    <location>
        <position position="153"/>
    </location>
</feature>
<comment type="caution">
    <text evidence="13">Was originally thought to be a dihydrodipicolinate reductase (DHDPR), catalyzing the conversion of dihydrodipicolinate to tetrahydrodipicolinate. However, it was shown in E.coli that the substrate of the enzymatic reaction is not dihydrodipicolinate (DHDP) but in fact (2S,4S)-4-hydroxy-2,3,4,5-tetrahydrodipicolinic acid (HTPA), the product released by the DapA-catalyzed reaction.</text>
</comment>
<dbReference type="GO" id="GO:0008839">
    <property type="term" value="F:4-hydroxy-tetrahydrodipicolinate reductase"/>
    <property type="evidence" value="ECO:0007669"/>
    <property type="project" value="UniProtKB-UniRule"/>
</dbReference>
<feature type="binding site" evidence="13">
    <location>
        <begin position="10"/>
        <end position="15"/>
    </location>
    <ligand>
        <name>NAD(+)</name>
        <dbReference type="ChEBI" id="CHEBI:57540"/>
    </ligand>
</feature>
<dbReference type="InterPro" id="IPR036291">
    <property type="entry name" value="NAD(P)-bd_dom_sf"/>
</dbReference>
<feature type="binding site" evidence="13">
    <location>
        <position position="36"/>
    </location>
    <ligand>
        <name>NAD(+)</name>
        <dbReference type="ChEBI" id="CHEBI:57540"/>
    </ligand>
</feature>
<evidence type="ECO:0000256" key="10">
    <source>
        <dbReference type="ARBA" id="ARBA00038983"/>
    </source>
</evidence>
<feature type="binding site" evidence="13">
    <location>
        <begin position="97"/>
        <end position="99"/>
    </location>
    <ligand>
        <name>NAD(+)</name>
        <dbReference type="ChEBI" id="CHEBI:57540"/>
    </ligand>
</feature>